<proteinExistence type="predicted"/>
<dbReference type="EMBL" id="JARKIB010000058">
    <property type="protein sequence ID" value="KAJ7752569.1"/>
    <property type="molecule type" value="Genomic_DNA"/>
</dbReference>
<accession>A0AAD7IXQ7</accession>
<keyword evidence="2" id="KW-1185">Reference proteome</keyword>
<evidence type="ECO:0000313" key="1">
    <source>
        <dbReference type="EMBL" id="KAJ7752569.1"/>
    </source>
</evidence>
<sequence length="84" mass="8997">MYEAFMITAYNEAKRANLLFAAELPRRAAGAINGYNTSPAESHDIFVARAAPDLLQVENPSLTTQAAATTILTAVDPKLNGFQA</sequence>
<organism evidence="1 2">
    <name type="scientific">Mycena metata</name>
    <dbReference type="NCBI Taxonomy" id="1033252"/>
    <lineage>
        <taxon>Eukaryota</taxon>
        <taxon>Fungi</taxon>
        <taxon>Dikarya</taxon>
        <taxon>Basidiomycota</taxon>
        <taxon>Agaricomycotina</taxon>
        <taxon>Agaricomycetes</taxon>
        <taxon>Agaricomycetidae</taxon>
        <taxon>Agaricales</taxon>
        <taxon>Marasmiineae</taxon>
        <taxon>Mycenaceae</taxon>
        <taxon>Mycena</taxon>
    </lineage>
</organism>
<evidence type="ECO:0000313" key="2">
    <source>
        <dbReference type="Proteomes" id="UP001215598"/>
    </source>
</evidence>
<protein>
    <submittedName>
        <fullName evidence="1">Uncharacterized protein</fullName>
    </submittedName>
</protein>
<reference evidence="1" key="1">
    <citation type="submission" date="2023-03" db="EMBL/GenBank/DDBJ databases">
        <title>Massive genome expansion in bonnet fungi (Mycena s.s.) driven by repeated elements and novel gene families across ecological guilds.</title>
        <authorList>
            <consortium name="Lawrence Berkeley National Laboratory"/>
            <person name="Harder C.B."/>
            <person name="Miyauchi S."/>
            <person name="Viragh M."/>
            <person name="Kuo A."/>
            <person name="Thoen E."/>
            <person name="Andreopoulos B."/>
            <person name="Lu D."/>
            <person name="Skrede I."/>
            <person name="Drula E."/>
            <person name="Henrissat B."/>
            <person name="Morin E."/>
            <person name="Kohler A."/>
            <person name="Barry K."/>
            <person name="LaButti K."/>
            <person name="Morin E."/>
            <person name="Salamov A."/>
            <person name="Lipzen A."/>
            <person name="Mereny Z."/>
            <person name="Hegedus B."/>
            <person name="Baldrian P."/>
            <person name="Stursova M."/>
            <person name="Weitz H."/>
            <person name="Taylor A."/>
            <person name="Grigoriev I.V."/>
            <person name="Nagy L.G."/>
            <person name="Martin F."/>
            <person name="Kauserud H."/>
        </authorList>
    </citation>
    <scope>NUCLEOTIDE SEQUENCE</scope>
    <source>
        <strain evidence="1">CBHHK182m</strain>
    </source>
</reference>
<name>A0AAD7IXQ7_9AGAR</name>
<gene>
    <name evidence="1" type="ORF">B0H16DRAFT_1723504</name>
</gene>
<dbReference type="Proteomes" id="UP001215598">
    <property type="component" value="Unassembled WGS sequence"/>
</dbReference>
<comment type="caution">
    <text evidence="1">The sequence shown here is derived from an EMBL/GenBank/DDBJ whole genome shotgun (WGS) entry which is preliminary data.</text>
</comment>
<dbReference type="AlphaFoldDB" id="A0AAD7IXQ7"/>